<keyword evidence="1" id="KW-0812">Transmembrane</keyword>
<accession>A0AAW9S6B5</accession>
<name>A0AAW9S6B5_9RHOB</name>
<dbReference type="RefSeq" id="WP_347165557.1">
    <property type="nucleotide sequence ID" value="NZ_JBDNCH010000002.1"/>
</dbReference>
<feature type="transmembrane region" description="Helical" evidence="1">
    <location>
        <begin position="21"/>
        <end position="39"/>
    </location>
</feature>
<dbReference type="EMBL" id="JBDNCH010000002">
    <property type="protein sequence ID" value="MEN9060369.1"/>
    <property type="molecule type" value="Genomic_DNA"/>
</dbReference>
<dbReference type="Proteomes" id="UP001428774">
    <property type="component" value="Unassembled WGS sequence"/>
</dbReference>
<sequence length="177" mass="19453">MMRFAPTPLRRFCQSEEGTMLIPFAIWIPVFVMLIVSSIELGTVTIRHTVLERSLDMAVRDLRIGTGADTHDALREDICERASVLPGCMTSLQLEMIPLNMAAWTDPPARADCVDKSEPFTPQRNFIHGGGGAVMMVRACYKFRPVTPISGFNAQVAKDDDGYTGIVSTAAFVTEPS</sequence>
<keyword evidence="1" id="KW-0472">Membrane</keyword>
<evidence type="ECO:0000256" key="1">
    <source>
        <dbReference type="SAM" id="Phobius"/>
    </source>
</evidence>
<organism evidence="2 3">
    <name type="scientific">Ponticoccus litoralis</name>
    <dbReference type="NCBI Taxonomy" id="422297"/>
    <lineage>
        <taxon>Bacteria</taxon>
        <taxon>Pseudomonadati</taxon>
        <taxon>Pseudomonadota</taxon>
        <taxon>Alphaproteobacteria</taxon>
        <taxon>Rhodobacterales</taxon>
        <taxon>Roseobacteraceae</taxon>
        <taxon>Ponticoccus</taxon>
    </lineage>
</organism>
<evidence type="ECO:0000313" key="3">
    <source>
        <dbReference type="Proteomes" id="UP001428774"/>
    </source>
</evidence>
<dbReference type="AlphaFoldDB" id="A0AAW9S6B5"/>
<gene>
    <name evidence="2" type="ORF">ABFB10_04310</name>
</gene>
<evidence type="ECO:0000313" key="2">
    <source>
        <dbReference type="EMBL" id="MEN9060369.1"/>
    </source>
</evidence>
<reference evidence="2 3" key="1">
    <citation type="submission" date="2024-05" db="EMBL/GenBank/DDBJ databases">
        <title>Genome sequence of Ponticoccus litoralis KCCM 90028.</title>
        <authorList>
            <person name="Kim J.M."/>
            <person name="Lee J.K."/>
            <person name="Choi B.J."/>
            <person name="Bayburt H."/>
            <person name="Baek J.H."/>
            <person name="Jeon C.O."/>
        </authorList>
    </citation>
    <scope>NUCLEOTIDE SEQUENCE [LARGE SCALE GENOMIC DNA]</scope>
    <source>
        <strain evidence="2 3">KCCM 90028</strain>
    </source>
</reference>
<comment type="caution">
    <text evidence="2">The sequence shown here is derived from an EMBL/GenBank/DDBJ whole genome shotgun (WGS) entry which is preliminary data.</text>
</comment>
<proteinExistence type="predicted"/>
<keyword evidence="1" id="KW-1133">Transmembrane helix</keyword>
<protein>
    <submittedName>
        <fullName evidence="2">TadE family protein</fullName>
    </submittedName>
</protein>
<keyword evidence="3" id="KW-1185">Reference proteome</keyword>